<keyword evidence="1" id="KW-0732">Signal</keyword>
<keyword evidence="3" id="KW-1185">Reference proteome</keyword>
<dbReference type="Proteomes" id="UP000266841">
    <property type="component" value="Unassembled WGS sequence"/>
</dbReference>
<feature type="signal peptide" evidence="1">
    <location>
        <begin position="1"/>
        <end position="17"/>
    </location>
</feature>
<name>K0S5K7_THAOC</name>
<evidence type="ECO:0000313" key="3">
    <source>
        <dbReference type="Proteomes" id="UP000266841"/>
    </source>
</evidence>
<feature type="chain" id="PRO_5003837542" evidence="1">
    <location>
        <begin position="18"/>
        <end position="170"/>
    </location>
</feature>
<sequence>MLSNLPLVFFISSKAWAFSQHKCSVSKIHVRRSSQTASIAESEELASPVKSSDNKGLPWATHALLFSSFTDGILENTEAADFLRKALVDTLLSERIAANEDSVTASAQFSPCNGPDVNLLNMLDTLDDVIIRGRSLFGGEAADDELHKWVEEAIDMLQLTSSEDHHLTLR</sequence>
<comment type="caution">
    <text evidence="2">The sequence shown here is derived from an EMBL/GenBank/DDBJ whole genome shotgun (WGS) entry which is preliminary data.</text>
</comment>
<dbReference type="AlphaFoldDB" id="K0S5K7"/>
<accession>K0S5K7</accession>
<gene>
    <name evidence="2" type="ORF">THAOC_19544</name>
</gene>
<evidence type="ECO:0000313" key="2">
    <source>
        <dbReference type="EMBL" id="EJK60154.1"/>
    </source>
</evidence>
<reference evidence="2 3" key="1">
    <citation type="journal article" date="2012" name="Genome Biol.">
        <title>Genome and low-iron response of an oceanic diatom adapted to chronic iron limitation.</title>
        <authorList>
            <person name="Lommer M."/>
            <person name="Specht M."/>
            <person name="Roy A.S."/>
            <person name="Kraemer L."/>
            <person name="Andreson R."/>
            <person name="Gutowska M.A."/>
            <person name="Wolf J."/>
            <person name="Bergner S.V."/>
            <person name="Schilhabel M.B."/>
            <person name="Klostermeier U.C."/>
            <person name="Beiko R.G."/>
            <person name="Rosenstiel P."/>
            <person name="Hippler M."/>
            <person name="Laroche J."/>
        </authorList>
    </citation>
    <scope>NUCLEOTIDE SEQUENCE [LARGE SCALE GENOMIC DNA]</scope>
    <source>
        <strain evidence="2 3">CCMP1005</strain>
    </source>
</reference>
<evidence type="ECO:0000256" key="1">
    <source>
        <dbReference type="SAM" id="SignalP"/>
    </source>
</evidence>
<dbReference type="EMBL" id="AGNL01021451">
    <property type="protein sequence ID" value="EJK60154.1"/>
    <property type="molecule type" value="Genomic_DNA"/>
</dbReference>
<protein>
    <submittedName>
        <fullName evidence="2">Uncharacterized protein</fullName>
    </submittedName>
</protein>
<organism evidence="2 3">
    <name type="scientific">Thalassiosira oceanica</name>
    <name type="common">Marine diatom</name>
    <dbReference type="NCBI Taxonomy" id="159749"/>
    <lineage>
        <taxon>Eukaryota</taxon>
        <taxon>Sar</taxon>
        <taxon>Stramenopiles</taxon>
        <taxon>Ochrophyta</taxon>
        <taxon>Bacillariophyta</taxon>
        <taxon>Coscinodiscophyceae</taxon>
        <taxon>Thalassiosirophycidae</taxon>
        <taxon>Thalassiosirales</taxon>
        <taxon>Thalassiosiraceae</taxon>
        <taxon>Thalassiosira</taxon>
    </lineage>
</organism>
<feature type="non-terminal residue" evidence="2">
    <location>
        <position position="170"/>
    </location>
</feature>
<dbReference type="OrthoDB" id="41623at2759"/>
<proteinExistence type="predicted"/>